<proteinExistence type="inferred from homology"/>
<comment type="caution">
    <text evidence="4">The sequence shown here is derived from an EMBL/GenBank/DDBJ whole genome shotgun (WGS) entry which is preliminary data.</text>
</comment>
<evidence type="ECO:0000313" key="5">
    <source>
        <dbReference type="Proteomes" id="UP001252243"/>
    </source>
</evidence>
<dbReference type="HAMAP" id="MF_00612">
    <property type="entry name" value="UPF0225"/>
    <property type="match status" value="1"/>
</dbReference>
<feature type="domain" description="YchJ-like middle NTF2-like" evidence="3">
    <location>
        <begin position="48"/>
        <end position="140"/>
    </location>
</feature>
<gene>
    <name evidence="4" type="ORF">J2X01_001440</name>
</gene>
<organism evidence="4 5">
    <name type="scientific">Arthrobacter ginsengisoli</name>
    <dbReference type="NCBI Taxonomy" id="1356565"/>
    <lineage>
        <taxon>Bacteria</taxon>
        <taxon>Bacillati</taxon>
        <taxon>Actinomycetota</taxon>
        <taxon>Actinomycetes</taxon>
        <taxon>Micrococcales</taxon>
        <taxon>Micrococcaceae</taxon>
        <taxon>Arthrobacter</taxon>
    </lineage>
</organism>
<keyword evidence="5" id="KW-1185">Reference proteome</keyword>
<dbReference type="PANTHER" id="PTHR33747">
    <property type="entry name" value="UPF0225 PROTEIN SCO1677"/>
    <property type="match status" value="1"/>
</dbReference>
<dbReference type="Pfam" id="PF02810">
    <property type="entry name" value="SEC-C"/>
    <property type="match status" value="1"/>
</dbReference>
<comment type="similarity">
    <text evidence="1 2">Belongs to the UPF0225 family.</text>
</comment>
<dbReference type="InterPro" id="IPR032710">
    <property type="entry name" value="NTF2-like_dom_sf"/>
</dbReference>
<protein>
    <recommendedName>
        <fullName evidence="2">UPF0225 protein J2X01_001440</fullName>
    </recommendedName>
</protein>
<dbReference type="RefSeq" id="WP_310052288.1">
    <property type="nucleotide sequence ID" value="NZ_JAVDVQ010000004.1"/>
</dbReference>
<evidence type="ECO:0000259" key="3">
    <source>
        <dbReference type="Pfam" id="PF17775"/>
    </source>
</evidence>
<dbReference type="SUPFAM" id="SSF54427">
    <property type="entry name" value="NTF2-like"/>
    <property type="match status" value="1"/>
</dbReference>
<accession>A0ABU1UAK2</accession>
<evidence type="ECO:0000256" key="2">
    <source>
        <dbReference type="HAMAP-Rule" id="MF_00612"/>
    </source>
</evidence>
<reference evidence="4 5" key="1">
    <citation type="submission" date="2023-07" db="EMBL/GenBank/DDBJ databases">
        <title>Sorghum-associated microbial communities from plants grown in Nebraska, USA.</title>
        <authorList>
            <person name="Schachtman D."/>
        </authorList>
    </citation>
    <scope>NUCLEOTIDE SEQUENCE [LARGE SCALE GENOMIC DNA]</scope>
    <source>
        <strain evidence="4 5">BE167</strain>
    </source>
</reference>
<dbReference type="Gene3D" id="3.10.450.50">
    <property type="match status" value="1"/>
</dbReference>
<dbReference type="Pfam" id="PF17775">
    <property type="entry name" value="YchJ_M-like"/>
    <property type="match status" value="1"/>
</dbReference>
<dbReference type="InterPro" id="IPR048469">
    <property type="entry name" value="YchJ-like_M"/>
</dbReference>
<dbReference type="InterPro" id="IPR004027">
    <property type="entry name" value="SEC_C_motif"/>
</dbReference>
<name>A0ABU1UAK2_9MICC</name>
<dbReference type="InterPro" id="IPR023006">
    <property type="entry name" value="YchJ-like"/>
</dbReference>
<dbReference type="PANTHER" id="PTHR33747:SF1">
    <property type="entry name" value="ADENYLATE CYCLASE-ASSOCIATED CAP C-TERMINAL DOMAIN-CONTAINING PROTEIN"/>
    <property type="match status" value="1"/>
</dbReference>
<evidence type="ECO:0000313" key="4">
    <source>
        <dbReference type="EMBL" id="MDR7082155.1"/>
    </source>
</evidence>
<dbReference type="Proteomes" id="UP001252243">
    <property type="component" value="Unassembled WGS sequence"/>
</dbReference>
<sequence length="146" mass="16457">MTPPAPASPPGQARPDPAPFRGNCPCLSGEQYSDCCGRFHRGETEAPTAEQLMRARYSAFVMLDAAYLLRTWHPDTRPVGLELEPDLQWRRLDIVSTTRGGPLDTEGTVEFKAHFRHNGERGVQHETSRFLRVNRRWYYEAAVGSG</sequence>
<evidence type="ECO:0000256" key="1">
    <source>
        <dbReference type="ARBA" id="ARBA00010839"/>
    </source>
</evidence>
<dbReference type="EMBL" id="JAVDVQ010000004">
    <property type="protein sequence ID" value="MDR7082155.1"/>
    <property type="molecule type" value="Genomic_DNA"/>
</dbReference>